<comment type="function">
    <text evidence="14">Required for disulfide bond formation in some periplasmic proteins. Acts by oxidizing the DsbA protein.</text>
</comment>
<keyword evidence="4 14" id="KW-1003">Cell membrane</keyword>
<evidence type="ECO:0000256" key="7">
    <source>
        <dbReference type="ARBA" id="ARBA00022982"/>
    </source>
</evidence>
<evidence type="ECO:0000256" key="13">
    <source>
        <dbReference type="ARBA" id="ARBA00023284"/>
    </source>
</evidence>
<feature type="transmembrane region" description="Helical" evidence="15">
    <location>
        <begin position="32"/>
        <end position="56"/>
    </location>
</feature>
<feature type="topological domain" description="Cytoplasmic" evidence="14">
    <location>
        <begin position="1"/>
        <end position="9"/>
    </location>
</feature>
<reference evidence="16 17" key="1">
    <citation type="journal article" date="2012" name="J. Bacteriol.">
        <title>Draft genome sequence of the cyanide-utilizing bacterium Pseudomonas fluorescens strain NCIMB 11764.</title>
        <authorList>
            <person name="Vilo C.A."/>
            <person name="Benedik M.J."/>
            <person name="Kunz D.A."/>
            <person name="Dong Q."/>
        </authorList>
    </citation>
    <scope>NUCLEOTIDE SEQUENCE [LARGE SCALE GENOMIC DNA]</scope>
    <source>
        <strain evidence="16 17">NCIMB 11764</strain>
    </source>
</reference>
<keyword evidence="11 14" id="KW-1015">Disulfide bond</keyword>
<feature type="topological domain" description="Cytoplasmic" evidence="14">
    <location>
        <begin position="62"/>
        <end position="67"/>
    </location>
</feature>
<dbReference type="GO" id="GO:0005886">
    <property type="term" value="C:plasma membrane"/>
    <property type="evidence" value="ECO:0007669"/>
    <property type="project" value="UniProtKB-SubCell"/>
</dbReference>
<accession>A0A0K1QIH4</accession>
<dbReference type="RefSeq" id="WP_017341426.1">
    <property type="nucleotide sequence ID" value="NZ_CP010945.1"/>
</dbReference>
<dbReference type="eggNOG" id="COG1495">
    <property type="taxonomic scope" value="Bacteria"/>
</dbReference>
<keyword evidence="9 14" id="KW-0560">Oxidoreductase</keyword>
<feature type="topological domain" description="Periplasmic" evidence="14">
    <location>
        <begin position="27"/>
        <end position="44"/>
    </location>
</feature>
<dbReference type="HAMAP" id="MF_00286">
    <property type="entry name" value="DsbB"/>
    <property type="match status" value="1"/>
</dbReference>
<dbReference type="Proteomes" id="UP000017175">
    <property type="component" value="Chromosome"/>
</dbReference>
<comment type="caution">
    <text evidence="14">Lacks conserved residue(s) required for the propagation of feature annotation.</text>
</comment>
<dbReference type="OrthoDB" id="3711263at2"/>
<evidence type="ECO:0000256" key="11">
    <source>
        <dbReference type="ARBA" id="ARBA00023157"/>
    </source>
</evidence>
<evidence type="ECO:0000256" key="8">
    <source>
        <dbReference type="ARBA" id="ARBA00022989"/>
    </source>
</evidence>
<evidence type="ECO:0000256" key="10">
    <source>
        <dbReference type="ARBA" id="ARBA00023136"/>
    </source>
</evidence>
<feature type="topological domain" description="Cytoplasmic" evidence="14">
    <location>
        <begin position="162"/>
        <end position="183"/>
    </location>
</feature>
<gene>
    <name evidence="14" type="primary">dsbB</name>
    <name evidence="16" type="ORF">B723_03765</name>
</gene>
<name>A0A0K1QIH4_PSEFL</name>
<dbReference type="GO" id="GO:0009055">
    <property type="term" value="F:electron transfer activity"/>
    <property type="evidence" value="ECO:0007669"/>
    <property type="project" value="UniProtKB-UniRule"/>
</dbReference>
<dbReference type="InterPro" id="IPR022920">
    <property type="entry name" value="Disulphide_bond_form_DsbB"/>
</dbReference>
<evidence type="ECO:0000256" key="5">
    <source>
        <dbReference type="ARBA" id="ARBA00022519"/>
    </source>
</evidence>
<dbReference type="PANTHER" id="PTHR36570">
    <property type="entry name" value="DISULFIDE BOND FORMATION PROTEIN B"/>
    <property type="match status" value="1"/>
</dbReference>
<keyword evidence="10 14" id="KW-0472">Membrane</keyword>
<evidence type="ECO:0000313" key="17">
    <source>
        <dbReference type="Proteomes" id="UP000017175"/>
    </source>
</evidence>
<feature type="disulfide bond" description="Redox-active" evidence="14">
    <location>
        <begin position="36"/>
        <end position="39"/>
    </location>
</feature>
<dbReference type="GO" id="GO:0015035">
    <property type="term" value="F:protein-disulfide reductase activity"/>
    <property type="evidence" value="ECO:0007669"/>
    <property type="project" value="UniProtKB-UniRule"/>
</dbReference>
<dbReference type="GO" id="GO:0006457">
    <property type="term" value="P:protein folding"/>
    <property type="evidence" value="ECO:0007669"/>
    <property type="project" value="InterPro"/>
</dbReference>
<feature type="transmembrane region" description="Helical" evidence="15">
    <location>
        <begin position="143"/>
        <end position="167"/>
    </location>
</feature>
<dbReference type="InterPro" id="IPR023380">
    <property type="entry name" value="DsbB-like_sf"/>
</dbReference>
<evidence type="ECO:0000256" key="2">
    <source>
        <dbReference type="ARBA" id="ARBA00008823"/>
    </source>
</evidence>
<dbReference type="Pfam" id="PF02600">
    <property type="entry name" value="DsbB"/>
    <property type="match status" value="1"/>
</dbReference>
<evidence type="ECO:0000256" key="6">
    <source>
        <dbReference type="ARBA" id="ARBA00022692"/>
    </source>
</evidence>
<dbReference type="SUPFAM" id="SSF158442">
    <property type="entry name" value="DsbB-like"/>
    <property type="match status" value="1"/>
</dbReference>
<evidence type="ECO:0000256" key="9">
    <source>
        <dbReference type="ARBA" id="ARBA00023002"/>
    </source>
</evidence>
<organism evidence="16 17">
    <name type="scientific">Pseudomonas fluorescens NCIMB 11764</name>
    <dbReference type="NCBI Taxonomy" id="1221522"/>
    <lineage>
        <taxon>Bacteria</taxon>
        <taxon>Pseudomonadati</taxon>
        <taxon>Pseudomonadota</taxon>
        <taxon>Gammaproteobacteria</taxon>
        <taxon>Pseudomonadales</taxon>
        <taxon>Pseudomonadaceae</taxon>
        <taxon>Pseudomonas</taxon>
    </lineage>
</organism>
<feature type="transmembrane region" description="Helical" evidence="15">
    <location>
        <begin position="68"/>
        <end position="85"/>
    </location>
</feature>
<evidence type="ECO:0000256" key="14">
    <source>
        <dbReference type="HAMAP-Rule" id="MF_00286"/>
    </source>
</evidence>
<evidence type="ECO:0000256" key="4">
    <source>
        <dbReference type="ARBA" id="ARBA00022475"/>
    </source>
</evidence>
<evidence type="ECO:0000256" key="3">
    <source>
        <dbReference type="ARBA" id="ARBA00022448"/>
    </source>
</evidence>
<sequence length="183" mass="19977">MSLACSRSLFFMVFVADALALGVSYYLEYAVGLQPCGMCLLQRMCLALLTGVCLMASVHGPGRLGSSLYWLLGLLCSLAGTATAWRQVLLQGDPLQQLSTCSPDLADLFASNPWVYVVQQMFNGTADCARISWTLFDLSLPEWSLLFFVAMTILSIQQLLRVVWIACRRPLSGESSHPALAGD</sequence>
<keyword evidence="12 14" id="KW-0143">Chaperone</keyword>
<dbReference type="AlphaFoldDB" id="A0A0K1QIH4"/>
<dbReference type="PANTHER" id="PTHR36570:SF3">
    <property type="entry name" value="DISULFIDE BOND FORMATION PROTEIN B"/>
    <property type="match status" value="1"/>
</dbReference>
<keyword evidence="6 14" id="KW-0812">Transmembrane</keyword>
<proteinExistence type="inferred from homology"/>
<keyword evidence="13 14" id="KW-0676">Redox-active center</keyword>
<comment type="subcellular location">
    <subcellularLocation>
        <location evidence="1">Cell inner membrane</location>
        <topology evidence="1">Multi-pass membrane protein</topology>
    </subcellularLocation>
    <subcellularLocation>
        <location evidence="14">Cell membrane</location>
        <topology evidence="14">Multi-pass membrane protein</topology>
    </subcellularLocation>
</comment>
<comment type="similarity">
    <text evidence="2 14">Belongs to the DsbB family.</text>
</comment>
<keyword evidence="8 14" id="KW-1133">Transmembrane helix</keyword>
<keyword evidence="5" id="KW-0997">Cell inner membrane</keyword>
<protein>
    <recommendedName>
        <fullName evidence="14">Disulfide bond formation protein B</fullName>
    </recommendedName>
    <alternativeName>
        <fullName evidence="14">Disulfide oxidoreductase</fullName>
    </alternativeName>
</protein>
<dbReference type="InterPro" id="IPR003752">
    <property type="entry name" value="DiS_bond_form_DsbB/BdbC"/>
</dbReference>
<dbReference type="EMBL" id="CP010945">
    <property type="protein sequence ID" value="AKV05556.1"/>
    <property type="molecule type" value="Genomic_DNA"/>
</dbReference>
<evidence type="ECO:0000256" key="12">
    <source>
        <dbReference type="ARBA" id="ARBA00023186"/>
    </source>
</evidence>
<dbReference type="InterPro" id="IPR050183">
    <property type="entry name" value="DsbB"/>
</dbReference>
<keyword evidence="3 14" id="KW-0813">Transport</keyword>
<dbReference type="Gene3D" id="1.20.1550.10">
    <property type="entry name" value="DsbB-like"/>
    <property type="match status" value="1"/>
</dbReference>
<evidence type="ECO:0000256" key="15">
    <source>
        <dbReference type="SAM" id="Phobius"/>
    </source>
</evidence>
<evidence type="ECO:0000256" key="1">
    <source>
        <dbReference type="ARBA" id="ARBA00004429"/>
    </source>
</evidence>
<keyword evidence="7 14" id="KW-0249">Electron transport</keyword>
<evidence type="ECO:0000313" key="16">
    <source>
        <dbReference type="EMBL" id="AKV05556.1"/>
    </source>
</evidence>